<evidence type="ECO:0000313" key="2">
    <source>
        <dbReference type="Proteomes" id="UP000595437"/>
    </source>
</evidence>
<feature type="non-terminal residue" evidence="1">
    <location>
        <position position="113"/>
    </location>
</feature>
<protein>
    <recommendedName>
        <fullName evidence="3">Reverse transcriptase domain-containing protein</fullName>
    </recommendedName>
</protein>
<dbReference type="AlphaFoldDB" id="A0A7T8H0Q9"/>
<dbReference type="Proteomes" id="UP000595437">
    <property type="component" value="Chromosome 10"/>
</dbReference>
<dbReference type="EMBL" id="CP045899">
    <property type="protein sequence ID" value="QQP41375.1"/>
    <property type="molecule type" value="Genomic_DNA"/>
</dbReference>
<evidence type="ECO:0000313" key="1">
    <source>
        <dbReference type="EMBL" id="QQP41375.1"/>
    </source>
</evidence>
<sequence length="113" mass="12456">MKNLYVDPTRTLGDLCTLYADDLTIFKSGTTCRVLYSIKSSLDTINAFKKCSGLSINVTKTQIVTNCGNELKPFLNDFAFVDSASILGIDVASYSSITDKINMTRILEILQKS</sequence>
<keyword evidence="2" id="KW-1185">Reference proteome</keyword>
<gene>
    <name evidence="1" type="ORF">FKW44_015724</name>
</gene>
<proteinExistence type="predicted"/>
<organism evidence="1 2">
    <name type="scientific">Caligus rogercresseyi</name>
    <name type="common">Sea louse</name>
    <dbReference type="NCBI Taxonomy" id="217165"/>
    <lineage>
        <taxon>Eukaryota</taxon>
        <taxon>Metazoa</taxon>
        <taxon>Ecdysozoa</taxon>
        <taxon>Arthropoda</taxon>
        <taxon>Crustacea</taxon>
        <taxon>Multicrustacea</taxon>
        <taxon>Hexanauplia</taxon>
        <taxon>Copepoda</taxon>
        <taxon>Siphonostomatoida</taxon>
        <taxon>Caligidae</taxon>
        <taxon>Caligus</taxon>
    </lineage>
</organism>
<accession>A0A7T8H0Q9</accession>
<reference evidence="2" key="1">
    <citation type="submission" date="2021-01" db="EMBL/GenBank/DDBJ databases">
        <title>Caligus Genome Assembly.</title>
        <authorList>
            <person name="Gallardo-Escarate C."/>
        </authorList>
    </citation>
    <scope>NUCLEOTIDE SEQUENCE [LARGE SCALE GENOMIC DNA]</scope>
</reference>
<name>A0A7T8H0Q9_CALRO</name>
<evidence type="ECO:0008006" key="3">
    <source>
        <dbReference type="Google" id="ProtNLM"/>
    </source>
</evidence>